<accession>A0ABU1G0F3</accession>
<dbReference type="InterPro" id="IPR052736">
    <property type="entry name" value="Stf3_sulfotransferase"/>
</dbReference>
<dbReference type="EMBL" id="JARWAK010000002">
    <property type="protein sequence ID" value="MDR5865947.1"/>
    <property type="molecule type" value="Genomic_DNA"/>
</dbReference>
<dbReference type="InterPro" id="IPR027417">
    <property type="entry name" value="P-loop_NTPase"/>
</dbReference>
<dbReference type="Proteomes" id="UP001264519">
    <property type="component" value="Unassembled WGS sequence"/>
</dbReference>
<evidence type="ECO:0000313" key="2">
    <source>
        <dbReference type="Proteomes" id="UP001264519"/>
    </source>
</evidence>
<comment type="caution">
    <text evidence="1">The sequence shown here is derived from an EMBL/GenBank/DDBJ whole genome shotgun (WGS) entry which is preliminary data.</text>
</comment>
<proteinExistence type="predicted"/>
<dbReference type="EC" id="2.8.2.-" evidence="1"/>
<dbReference type="PANTHER" id="PTHR36451">
    <property type="entry name" value="PAPS-DEPENDENT SULFOTRANSFERASE STF3"/>
    <property type="match status" value="1"/>
</dbReference>
<name>A0ABU1G0F3_9GAMM</name>
<keyword evidence="2" id="KW-1185">Reference proteome</keyword>
<dbReference type="GO" id="GO:0016740">
    <property type="term" value="F:transferase activity"/>
    <property type="evidence" value="ECO:0007669"/>
    <property type="project" value="UniProtKB-KW"/>
</dbReference>
<dbReference type="Gene3D" id="3.40.50.300">
    <property type="entry name" value="P-loop containing nucleotide triphosphate hydrolases"/>
    <property type="match status" value="1"/>
</dbReference>
<keyword evidence="1" id="KW-0808">Transferase</keyword>
<protein>
    <submittedName>
        <fullName evidence="1">Sulfotransferase</fullName>
        <ecNumber evidence="1">2.8.2.-</ecNumber>
    </submittedName>
</protein>
<dbReference type="RefSeq" id="WP_309651544.1">
    <property type="nucleotide sequence ID" value="NZ_JARWAK010000002.1"/>
</dbReference>
<dbReference type="PANTHER" id="PTHR36451:SF1">
    <property type="entry name" value="OMEGA-HYDROXY-BETA-DIHYDROMENAQUINONE-9 SULFOTRANSFERASE STF3"/>
    <property type="match status" value="1"/>
</dbReference>
<organism evidence="1 2">
    <name type="scientific">Halomonas koreensis</name>
    <dbReference type="NCBI Taxonomy" id="245385"/>
    <lineage>
        <taxon>Bacteria</taxon>
        <taxon>Pseudomonadati</taxon>
        <taxon>Pseudomonadota</taxon>
        <taxon>Gammaproteobacteria</taxon>
        <taxon>Oceanospirillales</taxon>
        <taxon>Halomonadaceae</taxon>
        <taxon>Halomonas</taxon>
    </lineage>
</organism>
<sequence>MKHLLSKAVAETLESNYKKKVKAFCSEVHDSKPVVILGNQKTGSTAIAALLSEATQQSVTLDLKKAIPDVGWQLCIKHNVMKFSDVAYKYRSDFKRSIIKEPCLTFFYDEVRELMPNAKFVFIQRDPFQNIRSILNRLGIPGDLQNINLDDWPELAKTPVWRLVLDSTWLGRDSGSYIEGLAHRWDLAAKECLNGDKEFFVIKYEDFIKDKEGAIYSLADSLGMEIKKNISGNVDVQYQGRGNSAVSVKDFFGMRNCEIIRNICGESADKLGYAI</sequence>
<dbReference type="SUPFAM" id="SSF52540">
    <property type="entry name" value="P-loop containing nucleoside triphosphate hydrolases"/>
    <property type="match status" value="1"/>
</dbReference>
<gene>
    <name evidence="1" type="ORF">QC818_03965</name>
</gene>
<evidence type="ECO:0000313" key="1">
    <source>
        <dbReference type="EMBL" id="MDR5865947.1"/>
    </source>
</evidence>
<reference evidence="1 2" key="1">
    <citation type="submission" date="2023-04" db="EMBL/GenBank/DDBJ databases">
        <title>A long-awaited taxogenomic arrangement of the family Halomonadaceae.</title>
        <authorList>
            <person name="De La Haba R."/>
            <person name="Chuvochina M."/>
            <person name="Wittouck S."/>
            <person name="Arahal D.R."/>
            <person name="Sanchez-Porro C."/>
            <person name="Hugenholtz P."/>
            <person name="Ventosa A."/>
        </authorList>
    </citation>
    <scope>NUCLEOTIDE SEQUENCE [LARGE SCALE GENOMIC DNA]</scope>
    <source>
        <strain evidence="1 2">DSM 23530</strain>
    </source>
</reference>
<dbReference type="Pfam" id="PF13469">
    <property type="entry name" value="Sulfotransfer_3"/>
    <property type="match status" value="1"/>
</dbReference>